<keyword evidence="4 6" id="KW-1133">Transmembrane helix</keyword>
<dbReference type="AlphaFoldDB" id="B6K4V6"/>
<dbReference type="VEuPathDB" id="FungiDB:SJAG_03670"/>
<feature type="transmembrane region" description="Helical" evidence="6">
    <location>
        <begin position="151"/>
        <end position="169"/>
    </location>
</feature>
<evidence type="ECO:0000259" key="7">
    <source>
        <dbReference type="Pfam" id="PF04893"/>
    </source>
</evidence>
<feature type="transmembrane region" description="Helical" evidence="6">
    <location>
        <begin position="119"/>
        <end position="139"/>
    </location>
</feature>
<name>B6K4V6_SCHJY</name>
<dbReference type="JaponicusDB" id="SJAG_03670"/>
<dbReference type="EMBL" id="KE651167">
    <property type="protein sequence ID" value="EEB08513.2"/>
    <property type="molecule type" value="Genomic_DNA"/>
</dbReference>
<evidence type="ECO:0000256" key="4">
    <source>
        <dbReference type="ARBA" id="ARBA00022989"/>
    </source>
</evidence>
<keyword evidence="5 6" id="KW-0472">Membrane</keyword>
<protein>
    <recommendedName>
        <fullName evidence="6">Protein YIP</fullName>
    </recommendedName>
</protein>
<dbReference type="HOGENOM" id="CLU_074741_4_2_1"/>
<dbReference type="GeneID" id="7051376"/>
<evidence type="ECO:0000256" key="2">
    <source>
        <dbReference type="ARBA" id="ARBA00010596"/>
    </source>
</evidence>
<keyword evidence="3 6" id="KW-0812">Transmembrane</keyword>
<sequence>MAFYNNSANPAYFQPQYGQDAIGMAPTDTAMYVDDTQGEQLSKGWLAAFSTSGYPGEQTLLEELGINFGHIKQKTMTVLNPFRYVDTHIMDDTDLAGPVLFCLLFSTFLSLHGRSHFGYIYGVALLGSCSLHIVLRLMSPKSLSFLRTVSVLGYCLLPLVMVAFGRVLIDFNSLFGYIFTAISCAWCTYAASVMFVAILQLSDMRFLVAYPVFLFYAVFAVMTVFSN</sequence>
<evidence type="ECO:0000256" key="6">
    <source>
        <dbReference type="RuleBase" id="RU361264"/>
    </source>
</evidence>
<dbReference type="GO" id="GO:0005789">
    <property type="term" value="C:endoplasmic reticulum membrane"/>
    <property type="evidence" value="ECO:0007669"/>
    <property type="project" value="EnsemblFungi"/>
</dbReference>
<evidence type="ECO:0000313" key="9">
    <source>
        <dbReference type="Proteomes" id="UP000001744"/>
    </source>
</evidence>
<comment type="similarity">
    <text evidence="2 6">Belongs to the YIP1 family.</text>
</comment>
<dbReference type="GO" id="GO:0006888">
    <property type="term" value="P:endoplasmic reticulum to Golgi vesicle-mediated transport"/>
    <property type="evidence" value="ECO:0000318"/>
    <property type="project" value="GO_Central"/>
</dbReference>
<feature type="transmembrane region" description="Helical" evidence="6">
    <location>
        <begin position="206"/>
        <end position="225"/>
    </location>
</feature>
<dbReference type="InterPro" id="IPR045231">
    <property type="entry name" value="Yip1/4-like"/>
</dbReference>
<feature type="domain" description="Yip1" evidence="7">
    <location>
        <begin position="78"/>
        <end position="222"/>
    </location>
</feature>
<gene>
    <name evidence="8" type="ORF">SJAG_03670</name>
</gene>
<dbReference type="OMA" id="HIRAKSM"/>
<dbReference type="STRING" id="402676.B6K4V6"/>
<dbReference type="PANTHER" id="PTHR21236:SF2">
    <property type="entry name" value="PROTEIN YIPF"/>
    <property type="match status" value="1"/>
</dbReference>
<dbReference type="GO" id="GO:0000139">
    <property type="term" value="C:Golgi membrane"/>
    <property type="evidence" value="ECO:0007669"/>
    <property type="project" value="UniProtKB-SubCell"/>
</dbReference>
<dbReference type="GO" id="GO:0030134">
    <property type="term" value="C:COPII-coated ER to Golgi transport vesicle"/>
    <property type="evidence" value="ECO:0007669"/>
    <property type="project" value="EnsemblFungi"/>
</dbReference>
<dbReference type="GO" id="GO:0048280">
    <property type="term" value="P:vesicle fusion with Golgi apparatus"/>
    <property type="evidence" value="ECO:0000318"/>
    <property type="project" value="GO_Central"/>
</dbReference>
<reference evidence="8 9" key="1">
    <citation type="journal article" date="2011" name="Science">
        <title>Comparative functional genomics of the fission yeasts.</title>
        <authorList>
            <person name="Rhind N."/>
            <person name="Chen Z."/>
            <person name="Yassour M."/>
            <person name="Thompson D.A."/>
            <person name="Haas B.J."/>
            <person name="Habib N."/>
            <person name="Wapinski I."/>
            <person name="Roy S."/>
            <person name="Lin M.F."/>
            <person name="Heiman D.I."/>
            <person name="Young S.K."/>
            <person name="Furuya K."/>
            <person name="Guo Y."/>
            <person name="Pidoux A."/>
            <person name="Chen H.M."/>
            <person name="Robbertse B."/>
            <person name="Goldberg J.M."/>
            <person name="Aoki K."/>
            <person name="Bayne E.H."/>
            <person name="Berlin A.M."/>
            <person name="Desjardins C.A."/>
            <person name="Dobbs E."/>
            <person name="Dukaj L."/>
            <person name="Fan L."/>
            <person name="FitzGerald M.G."/>
            <person name="French C."/>
            <person name="Gujja S."/>
            <person name="Hansen K."/>
            <person name="Keifenheim D."/>
            <person name="Levin J.Z."/>
            <person name="Mosher R.A."/>
            <person name="Mueller C.A."/>
            <person name="Pfiffner J."/>
            <person name="Priest M."/>
            <person name="Russ C."/>
            <person name="Smialowska A."/>
            <person name="Swoboda P."/>
            <person name="Sykes S.M."/>
            <person name="Vaughn M."/>
            <person name="Vengrova S."/>
            <person name="Yoder R."/>
            <person name="Zeng Q."/>
            <person name="Allshire R."/>
            <person name="Baulcombe D."/>
            <person name="Birren B.W."/>
            <person name="Brown W."/>
            <person name="Ekwall K."/>
            <person name="Kellis M."/>
            <person name="Leatherwood J."/>
            <person name="Levin H."/>
            <person name="Margalit H."/>
            <person name="Martienssen R."/>
            <person name="Nieduszynski C.A."/>
            <person name="Spatafora J.W."/>
            <person name="Friedman N."/>
            <person name="Dalgaard J.Z."/>
            <person name="Baumann P."/>
            <person name="Niki H."/>
            <person name="Regev A."/>
            <person name="Nusbaum C."/>
        </authorList>
    </citation>
    <scope>NUCLEOTIDE SEQUENCE [LARGE SCALE GENOMIC DNA]</scope>
    <source>
        <strain evidence="9">yFS275 / FY16936</strain>
    </source>
</reference>
<comment type="subcellular location">
    <subcellularLocation>
        <location evidence="6">Golgi apparatus membrane</location>
        <topology evidence="6">Multi-pass membrane protein</topology>
    </subcellularLocation>
    <subcellularLocation>
        <location evidence="1">Membrane</location>
        <topology evidence="1">Multi-pass membrane protein</topology>
    </subcellularLocation>
</comment>
<proteinExistence type="inferred from homology"/>
<dbReference type="PANTHER" id="PTHR21236">
    <property type="entry name" value="GOLGI MEMBRANE PROTEIN YIP1"/>
    <property type="match status" value="1"/>
</dbReference>
<dbReference type="GO" id="GO:0005802">
    <property type="term" value="C:trans-Golgi network"/>
    <property type="evidence" value="ECO:0000318"/>
    <property type="project" value="GO_Central"/>
</dbReference>
<evidence type="ECO:0000256" key="5">
    <source>
        <dbReference type="ARBA" id="ARBA00023136"/>
    </source>
</evidence>
<dbReference type="Proteomes" id="UP000001744">
    <property type="component" value="Unassembled WGS sequence"/>
</dbReference>
<dbReference type="eggNOG" id="KOG3103">
    <property type="taxonomic scope" value="Eukaryota"/>
</dbReference>
<evidence type="ECO:0000313" key="8">
    <source>
        <dbReference type="EMBL" id="EEB08513.2"/>
    </source>
</evidence>
<evidence type="ECO:0000256" key="3">
    <source>
        <dbReference type="ARBA" id="ARBA00022692"/>
    </source>
</evidence>
<dbReference type="InterPro" id="IPR006977">
    <property type="entry name" value="Yip1_dom"/>
</dbReference>
<dbReference type="Pfam" id="PF04893">
    <property type="entry name" value="Yip1"/>
    <property type="match status" value="1"/>
</dbReference>
<accession>B6K4V6</accession>
<evidence type="ECO:0000256" key="1">
    <source>
        <dbReference type="ARBA" id="ARBA00004141"/>
    </source>
</evidence>
<organism evidence="8 9">
    <name type="scientific">Schizosaccharomyces japonicus (strain yFS275 / FY16936)</name>
    <name type="common">Fission yeast</name>
    <dbReference type="NCBI Taxonomy" id="402676"/>
    <lineage>
        <taxon>Eukaryota</taxon>
        <taxon>Fungi</taxon>
        <taxon>Dikarya</taxon>
        <taxon>Ascomycota</taxon>
        <taxon>Taphrinomycotina</taxon>
        <taxon>Schizosaccharomycetes</taxon>
        <taxon>Schizosaccharomycetales</taxon>
        <taxon>Schizosaccharomycetaceae</taxon>
        <taxon>Schizosaccharomyces</taxon>
    </lineage>
</organism>
<feature type="transmembrane region" description="Helical" evidence="6">
    <location>
        <begin position="95"/>
        <end position="113"/>
    </location>
</feature>
<dbReference type="RefSeq" id="XP_002174806.2">
    <property type="nucleotide sequence ID" value="XM_002174770.2"/>
</dbReference>
<feature type="transmembrane region" description="Helical" evidence="6">
    <location>
        <begin position="175"/>
        <end position="199"/>
    </location>
</feature>
<keyword evidence="9" id="KW-1185">Reference proteome</keyword>